<protein>
    <submittedName>
        <fullName evidence="2">Serine hydrolase</fullName>
    </submittedName>
</protein>
<reference evidence="2" key="1">
    <citation type="submission" date="2024-06" db="EMBL/GenBank/DDBJ databases">
        <title>Sequencing and assembly of the genome of Dyadobacter sp. strain 676, a symbiont of Cyamopsis tetragonoloba.</title>
        <authorList>
            <person name="Guro P."/>
            <person name="Sazanova A."/>
            <person name="Kuznetsova I."/>
            <person name="Belimov A."/>
            <person name="Safronova V."/>
        </authorList>
    </citation>
    <scope>NUCLEOTIDE SEQUENCE</scope>
    <source>
        <strain evidence="2">676</strain>
    </source>
</reference>
<organism evidence="2">
    <name type="scientific">Dyadobacter sp. 676</name>
    <dbReference type="NCBI Taxonomy" id="3088362"/>
    <lineage>
        <taxon>Bacteria</taxon>
        <taxon>Pseudomonadati</taxon>
        <taxon>Bacteroidota</taxon>
        <taxon>Cytophagia</taxon>
        <taxon>Cytophagales</taxon>
        <taxon>Spirosomataceae</taxon>
        <taxon>Dyadobacter</taxon>
    </lineage>
</organism>
<dbReference type="EMBL" id="CP159289">
    <property type="protein sequence ID" value="XCH25866.1"/>
    <property type="molecule type" value="Genomic_DNA"/>
</dbReference>
<proteinExistence type="predicted"/>
<dbReference type="InterPro" id="IPR012338">
    <property type="entry name" value="Beta-lactam/transpept-like"/>
</dbReference>
<dbReference type="PANTHER" id="PTHR46825">
    <property type="entry name" value="D-ALANYL-D-ALANINE-CARBOXYPEPTIDASE/ENDOPEPTIDASE AMPH"/>
    <property type="match status" value="1"/>
</dbReference>
<dbReference type="PANTHER" id="PTHR46825:SF9">
    <property type="entry name" value="BETA-LACTAMASE-RELATED DOMAIN-CONTAINING PROTEIN"/>
    <property type="match status" value="1"/>
</dbReference>
<feature type="domain" description="Beta-lactamase-related" evidence="1">
    <location>
        <begin position="41"/>
        <end position="356"/>
    </location>
</feature>
<keyword evidence="2" id="KW-0378">Hydrolase</keyword>
<dbReference type="RefSeq" id="WP_353721163.1">
    <property type="nucleotide sequence ID" value="NZ_CP159289.1"/>
</dbReference>
<evidence type="ECO:0000259" key="1">
    <source>
        <dbReference type="Pfam" id="PF00144"/>
    </source>
</evidence>
<dbReference type="AlphaFoldDB" id="A0AAU8FPW2"/>
<dbReference type="SUPFAM" id="SSF56601">
    <property type="entry name" value="beta-lactamase/transpeptidase-like"/>
    <property type="match status" value="1"/>
</dbReference>
<evidence type="ECO:0000313" key="2">
    <source>
        <dbReference type="EMBL" id="XCH25866.1"/>
    </source>
</evidence>
<sequence length="574" mass="63316">MKASLRLNILTLVFAAGILPAECQTSRMAAKTDSLFAEWNKPGMPGAAVGVVHAGKLIYAKGFGEADLETGAKIGPETIFHVASVSKQFTAYAIVLLAEQGKLSLDDDIRKYIPEVPDFGKTITIRHLLNHTSGLRDQWNLLAMAGWQLDDVITKQHVMNLVTRQKELNFEPGSAYAYCNTGYTLLAEAASRVTGQPFAYWMERNVFKPLGMKNTQFFDNQEGIVKGRAYSFHRTPGTIGPTMFSKSILSYGNVGATSLFTTVNDLALWIDNFRNPQIGTATIMKQMLERGRLTKGDTLTYAFGLVHGKHKGLAYYGHDGADAGFRSSLIYFPKEDYGFIVLSNQAEFNPPKKNLEMADLYLSSFMKEGKPAAVSPKPAPSGAYAFDSTLFRAYAGSYALDEAPGFVLKFWRDGNNYYTQATGQPSAAIFPSSDSTFFLKVVEASVVFHRAKDGKVNRITLQQNGNHPGTRVNGQEPVATDLVPFVGQYYSPELETIYTIAQKGNELKIRHIHHGEADLKIVGKDKLNAPWWFVQNIEVVRNPSGAVTGIKVSNGRVVNLWFKKLPDDFAADGK</sequence>
<dbReference type="GO" id="GO:0016787">
    <property type="term" value="F:hydrolase activity"/>
    <property type="evidence" value="ECO:0007669"/>
    <property type="project" value="UniProtKB-KW"/>
</dbReference>
<accession>A0AAU8FPW2</accession>
<dbReference type="InterPro" id="IPR050491">
    <property type="entry name" value="AmpC-like"/>
</dbReference>
<dbReference type="InterPro" id="IPR001466">
    <property type="entry name" value="Beta-lactam-related"/>
</dbReference>
<dbReference type="Pfam" id="PF00144">
    <property type="entry name" value="Beta-lactamase"/>
    <property type="match status" value="1"/>
</dbReference>
<gene>
    <name evidence="2" type="ORF">ABV298_05490</name>
</gene>
<name>A0AAU8FPW2_9BACT</name>
<dbReference type="Gene3D" id="3.40.710.10">
    <property type="entry name" value="DD-peptidase/beta-lactamase superfamily"/>
    <property type="match status" value="1"/>
</dbReference>